<dbReference type="Ensembl" id="ENSOKIT00005050139.1">
    <property type="protein sequence ID" value="ENSOKIP00005047550.1"/>
    <property type="gene ID" value="ENSOKIG00005019994.1"/>
</dbReference>
<organism evidence="2 3">
    <name type="scientific">Oncorhynchus kisutch</name>
    <name type="common">Coho salmon</name>
    <name type="synonym">Salmo kisutch</name>
    <dbReference type="NCBI Taxonomy" id="8019"/>
    <lineage>
        <taxon>Eukaryota</taxon>
        <taxon>Metazoa</taxon>
        <taxon>Chordata</taxon>
        <taxon>Craniata</taxon>
        <taxon>Vertebrata</taxon>
        <taxon>Euteleostomi</taxon>
        <taxon>Actinopterygii</taxon>
        <taxon>Neopterygii</taxon>
        <taxon>Teleostei</taxon>
        <taxon>Protacanthopterygii</taxon>
        <taxon>Salmoniformes</taxon>
        <taxon>Salmonidae</taxon>
        <taxon>Salmoninae</taxon>
        <taxon>Oncorhynchus</taxon>
    </lineage>
</organism>
<feature type="domain" description="Helix-turn-helix" evidence="1">
    <location>
        <begin position="4"/>
        <end position="40"/>
    </location>
</feature>
<dbReference type="Proteomes" id="UP000694557">
    <property type="component" value="Unassembled WGS sequence"/>
</dbReference>
<evidence type="ECO:0000313" key="2">
    <source>
        <dbReference type="Ensembl" id="ENSOKIP00005047550.1"/>
    </source>
</evidence>
<dbReference type="InterPro" id="IPR058912">
    <property type="entry name" value="HTH_animal"/>
</dbReference>
<sequence length="113" mass="12252">MQPLSSYHPWHTFRGLAKSQLLRFHCICKQQDDFQDAFNTLLAAAGLPAVSQVLVPRSAVAAGISVQVGACLDFQTQDRIAERAQLQGLTRSIARPPSFSPFLTHKYGGGLAG</sequence>
<protein>
    <recommendedName>
        <fullName evidence="1">Helix-turn-helix domain-containing protein</fullName>
    </recommendedName>
</protein>
<evidence type="ECO:0000313" key="3">
    <source>
        <dbReference type="Proteomes" id="UP000694557"/>
    </source>
</evidence>
<name>A0A8C7GRU0_ONCKI</name>
<proteinExistence type="predicted"/>
<reference evidence="2" key="1">
    <citation type="submission" date="2025-08" db="UniProtKB">
        <authorList>
            <consortium name="Ensembl"/>
        </authorList>
    </citation>
    <scope>IDENTIFICATION</scope>
</reference>
<accession>A0A8C7GRU0</accession>
<reference evidence="2" key="2">
    <citation type="submission" date="2025-09" db="UniProtKB">
        <authorList>
            <consortium name="Ensembl"/>
        </authorList>
    </citation>
    <scope>IDENTIFICATION</scope>
</reference>
<keyword evidence="3" id="KW-1185">Reference proteome</keyword>
<dbReference type="Pfam" id="PF26215">
    <property type="entry name" value="HTH_animal"/>
    <property type="match status" value="1"/>
</dbReference>
<dbReference type="AlphaFoldDB" id="A0A8C7GRU0"/>
<evidence type="ECO:0000259" key="1">
    <source>
        <dbReference type="Pfam" id="PF26215"/>
    </source>
</evidence>